<evidence type="ECO:0008006" key="4">
    <source>
        <dbReference type="Google" id="ProtNLM"/>
    </source>
</evidence>
<dbReference type="EMBL" id="JAGIZA010000004">
    <property type="protein sequence ID" value="MBP0492761.1"/>
    <property type="molecule type" value="Genomic_DNA"/>
</dbReference>
<feature type="chain" id="PRO_5037231703" description="DUF5666 domain-containing protein" evidence="1">
    <location>
        <begin position="24"/>
        <end position="208"/>
    </location>
</feature>
<evidence type="ECO:0000313" key="2">
    <source>
        <dbReference type="EMBL" id="MBP0492761.1"/>
    </source>
</evidence>
<accession>A0A940S3Z9</accession>
<gene>
    <name evidence="2" type="ORF">J5Y10_08210</name>
</gene>
<organism evidence="2 3">
    <name type="scientific">Roseomonas indoligenes</name>
    <dbReference type="NCBI Taxonomy" id="2820811"/>
    <lineage>
        <taxon>Bacteria</taxon>
        <taxon>Pseudomonadati</taxon>
        <taxon>Pseudomonadota</taxon>
        <taxon>Alphaproteobacteria</taxon>
        <taxon>Acetobacterales</taxon>
        <taxon>Roseomonadaceae</taxon>
        <taxon>Roseomonas</taxon>
    </lineage>
</organism>
<evidence type="ECO:0000256" key="1">
    <source>
        <dbReference type="SAM" id="SignalP"/>
    </source>
</evidence>
<keyword evidence="3" id="KW-1185">Reference proteome</keyword>
<protein>
    <recommendedName>
        <fullName evidence="4">DUF5666 domain-containing protein</fullName>
    </recommendedName>
</protein>
<dbReference type="Proteomes" id="UP000677537">
    <property type="component" value="Unassembled WGS sequence"/>
</dbReference>
<sequence>MNRRGVLLGLSALSLAGALPALAQVTAAQVTPPRRIRGTIQSINGQEMVVATREGSTVALRLADNVGVSALRRMTLADVKPGSFIGTAAEPGPDGVLRALEVLVFPEAMRGTGEGHFAWDLTPSSSMTNATVDSAVEGNDGRSLTLTARGQQVKVVVPPDVPVVTLIPGAMEDLKPGAQVFLSATTAADGTLNVARVTVSRDGVVPPM</sequence>
<feature type="signal peptide" evidence="1">
    <location>
        <begin position="1"/>
        <end position="23"/>
    </location>
</feature>
<dbReference type="RefSeq" id="WP_209372563.1">
    <property type="nucleotide sequence ID" value="NZ_JAGIZA010000004.1"/>
</dbReference>
<dbReference type="AlphaFoldDB" id="A0A940S3Z9"/>
<keyword evidence="1" id="KW-0732">Signal</keyword>
<reference evidence="2" key="1">
    <citation type="submission" date="2021-03" db="EMBL/GenBank/DDBJ databases">
        <authorList>
            <person name="So Y."/>
        </authorList>
    </citation>
    <scope>NUCLEOTIDE SEQUENCE</scope>
    <source>
        <strain evidence="2">SG15</strain>
    </source>
</reference>
<evidence type="ECO:0000313" key="3">
    <source>
        <dbReference type="Proteomes" id="UP000677537"/>
    </source>
</evidence>
<comment type="caution">
    <text evidence="2">The sequence shown here is derived from an EMBL/GenBank/DDBJ whole genome shotgun (WGS) entry which is preliminary data.</text>
</comment>
<name>A0A940S3Z9_9PROT</name>
<proteinExistence type="predicted"/>